<dbReference type="InterPro" id="IPR029063">
    <property type="entry name" value="SAM-dependent_MTases_sf"/>
</dbReference>
<dbReference type="AlphaFoldDB" id="A0A1Q9DNS9"/>
<protein>
    <submittedName>
        <fullName evidence="1">Protein N-lysine methyltransferase METTL21A</fullName>
    </submittedName>
</protein>
<name>A0A1Q9DNS9_SYMMI</name>
<dbReference type="EMBL" id="LSRX01000453">
    <property type="protein sequence ID" value="OLP96834.1"/>
    <property type="molecule type" value="Genomic_DNA"/>
</dbReference>
<comment type="caution">
    <text evidence="1">The sequence shown here is derived from an EMBL/GenBank/DDBJ whole genome shotgun (WGS) entry which is preliminary data.</text>
</comment>
<dbReference type="OrthoDB" id="440017at2759"/>
<dbReference type="GO" id="GO:0008168">
    <property type="term" value="F:methyltransferase activity"/>
    <property type="evidence" value="ECO:0007669"/>
    <property type="project" value="UniProtKB-KW"/>
</dbReference>
<keyword evidence="1" id="KW-0489">Methyltransferase</keyword>
<keyword evidence="2" id="KW-1185">Reference proteome</keyword>
<dbReference type="Proteomes" id="UP000186817">
    <property type="component" value="Unassembled WGS sequence"/>
</dbReference>
<dbReference type="InterPro" id="IPR019410">
    <property type="entry name" value="Methyltransf_16"/>
</dbReference>
<evidence type="ECO:0000313" key="1">
    <source>
        <dbReference type="EMBL" id="OLP96834.1"/>
    </source>
</evidence>
<dbReference type="GO" id="GO:0032259">
    <property type="term" value="P:methylation"/>
    <property type="evidence" value="ECO:0007669"/>
    <property type="project" value="UniProtKB-KW"/>
</dbReference>
<sequence length="1126" mass="127396">MVPRTDCHNTHVLRGVFRALGILPGYPSFQQFCAESVLYIRFSPVKKHAKLFYVGSTEKSVMVREHSRYRKYKQVLEDKLMSAELSIRFWAHHRREQALIQTLQPPLNFPFIARWFCPRRGIIKPPDATHAQKIGLLRLWRKRRKKQFSATGRGLPAPLYAIFEKPSFRTKEATWVLLTQLGSNTEAHFTAAKRLRGTEFSYPVLCALHRMAKHLPAYMAPNALRAIASALKSRIFLLLPPKGHRPLRVPFLSHETYRKDLRACMRAYISECIHAVTPFHVPKTTVVFPRHPRIAQVLHNHQDALKQWAARREPTCKCDIIRKYAPKAPMFGGHIAARGTDFTKSLSTLEMQIASGSTTDTFFPDKAQLRTPFFEGWSNWCKTNALPGPPRGLAVVFQQVWDKHLTVLTQVTIWCEDLPTIIRHALALQHFQVSTRGFRQCFGSPMGSRLSPALCGMVIAAQEEIWRRTFSITCSNMNQALLSLRYVDNRLWISESRFEQLPGIRLLLNNHFYGGSIILEDEPAYDFVGFSLDFEQRRILYNFIEKTTQDIHDLQQRVPELEQSEPQWRWAWHTDGEHWWWQWYEVTRSNPEFTPQQNYFNFRIISPLADVLDMRDFVWSFDITGRIEVDIQATFNYFGQINPLRIVFRQSTILNQADIGNELEDRNNVEASSLIKLYLPGMSTSCLLQLTDSEERRRKAEDATSPKGQRGSKRLKFSQAWLQGELLWGSGLVLAAWLVSSGSVRSRRVLELGSGLGTGGLVAATLGAQEVVVSDRPGPVLDKLQRNIRLNIVAHREHELPLRAWSLDWAAAQPTEGEAPVFDVILGADILYDRSSLPSLVLALQNHLAPGGSFYCVDPGRLDNCAVRNSFVHHLCEEHPEWECDERTLEASIPAAETLCTGPGALDAQSTTHPGVHIHLHEQRRRGLAAALGLPEAGLGQTVSVHQLITADAPYKLLVVHRPVENMPLPVAYGVLSGPDGFIFPTNCTEGFRLRLSNSVEQPTTNRGYDIGFVFPPEGMTCRGYDNATVSVRFPDGAGLLRNNYTLEVDVSNPGYVPNSTTWSFITRVRNEEGEKIVDANRTLDGFGLVELLPMRTDEGSAGQVKLGSLVILLCFLASLHVDIDQ</sequence>
<dbReference type="PANTHER" id="PTHR14614:SF163">
    <property type="entry name" value="METHYLTRANSFERASE SMALL DOMAIN-CONTAINING PROTEIN"/>
    <property type="match status" value="1"/>
</dbReference>
<accession>A0A1Q9DNS9</accession>
<evidence type="ECO:0000313" key="2">
    <source>
        <dbReference type="Proteomes" id="UP000186817"/>
    </source>
</evidence>
<dbReference type="PANTHER" id="PTHR14614">
    <property type="entry name" value="HEPATOCELLULAR CARCINOMA-ASSOCIATED ANTIGEN"/>
    <property type="match status" value="1"/>
</dbReference>
<dbReference type="Gene3D" id="3.40.50.150">
    <property type="entry name" value="Vaccinia Virus protein VP39"/>
    <property type="match status" value="1"/>
</dbReference>
<keyword evidence="1" id="KW-0808">Transferase</keyword>
<reference evidence="1 2" key="1">
    <citation type="submission" date="2016-02" db="EMBL/GenBank/DDBJ databases">
        <title>Genome analysis of coral dinoflagellate symbionts highlights evolutionary adaptations to a symbiotic lifestyle.</title>
        <authorList>
            <person name="Aranda M."/>
            <person name="Li Y."/>
            <person name="Liew Y.J."/>
            <person name="Baumgarten S."/>
            <person name="Simakov O."/>
            <person name="Wilson M."/>
            <person name="Piel J."/>
            <person name="Ashoor H."/>
            <person name="Bougouffa S."/>
            <person name="Bajic V.B."/>
            <person name="Ryu T."/>
            <person name="Ravasi T."/>
            <person name="Bayer T."/>
            <person name="Micklem G."/>
            <person name="Kim H."/>
            <person name="Bhak J."/>
            <person name="Lajeunesse T.C."/>
            <person name="Voolstra C.R."/>
        </authorList>
    </citation>
    <scope>NUCLEOTIDE SEQUENCE [LARGE SCALE GENOMIC DNA]</scope>
    <source>
        <strain evidence="1 2">CCMP2467</strain>
    </source>
</reference>
<organism evidence="1 2">
    <name type="scientific">Symbiodinium microadriaticum</name>
    <name type="common">Dinoflagellate</name>
    <name type="synonym">Zooxanthella microadriatica</name>
    <dbReference type="NCBI Taxonomy" id="2951"/>
    <lineage>
        <taxon>Eukaryota</taxon>
        <taxon>Sar</taxon>
        <taxon>Alveolata</taxon>
        <taxon>Dinophyceae</taxon>
        <taxon>Suessiales</taxon>
        <taxon>Symbiodiniaceae</taxon>
        <taxon>Symbiodinium</taxon>
    </lineage>
</organism>
<proteinExistence type="predicted"/>
<dbReference type="SUPFAM" id="SSF53335">
    <property type="entry name" value="S-adenosyl-L-methionine-dependent methyltransferases"/>
    <property type="match status" value="1"/>
</dbReference>
<gene>
    <name evidence="1" type="primary">mettl21a</name>
    <name evidence="1" type="ORF">AK812_SmicGene20885</name>
</gene>
<dbReference type="Pfam" id="PF10294">
    <property type="entry name" value="Methyltransf_16"/>
    <property type="match status" value="1"/>
</dbReference>